<evidence type="ECO:0000259" key="1">
    <source>
        <dbReference type="Pfam" id="PF03168"/>
    </source>
</evidence>
<dbReference type="InterPro" id="IPR004864">
    <property type="entry name" value="LEA_2"/>
</dbReference>
<evidence type="ECO:0000313" key="3">
    <source>
        <dbReference type="Proteomes" id="UP000053467"/>
    </source>
</evidence>
<protein>
    <submittedName>
        <fullName evidence="2">Late embryogenesis abundant protein 2</fullName>
    </submittedName>
</protein>
<gene>
    <name evidence="2" type="ORF">XE03_1590</name>
</gene>
<sequence length="165" mass="19349">MVKKILKRKVGIFLTIFIFISNCAYLNQVKTVKNLQYEVESFRYKSFDLSGVNFELNMKVFNPNKIDVTFERIVYQIFFESKKIGEGYSQKEYILKRNSSGVYSTNLKIRYSILSSDLIEKLKEGKLVLDIEGQLEVKTKYGKNSFPFEVKKDISKEFDFLKIGK</sequence>
<name>A0A124G042_UNCT6</name>
<proteinExistence type="predicted"/>
<dbReference type="SUPFAM" id="SSF117070">
    <property type="entry name" value="LEA14-like"/>
    <property type="match status" value="1"/>
</dbReference>
<dbReference type="Pfam" id="PF03168">
    <property type="entry name" value="LEA_2"/>
    <property type="match status" value="1"/>
</dbReference>
<organism evidence="2 3">
    <name type="scientific">candidate division TA06 bacterium 34_109</name>
    <dbReference type="NCBI Taxonomy" id="1635277"/>
    <lineage>
        <taxon>Bacteria</taxon>
        <taxon>Bacteria division TA06</taxon>
    </lineage>
</organism>
<feature type="domain" description="Late embryogenesis abundant protein LEA-2 subgroup" evidence="1">
    <location>
        <begin position="58"/>
        <end position="151"/>
    </location>
</feature>
<accession>A0A124G042</accession>
<dbReference type="Proteomes" id="UP000053467">
    <property type="component" value="Unassembled WGS sequence"/>
</dbReference>
<evidence type="ECO:0000313" key="2">
    <source>
        <dbReference type="EMBL" id="KUK86335.1"/>
    </source>
</evidence>
<dbReference type="AlphaFoldDB" id="A0A124G042"/>
<dbReference type="EMBL" id="LGGX01000022">
    <property type="protein sequence ID" value="KUK86335.1"/>
    <property type="molecule type" value="Genomic_DNA"/>
</dbReference>
<comment type="caution">
    <text evidence="2">The sequence shown here is derived from an EMBL/GenBank/DDBJ whole genome shotgun (WGS) entry which is preliminary data.</text>
</comment>
<dbReference type="Gene3D" id="2.60.40.1820">
    <property type="match status" value="1"/>
</dbReference>
<reference evidence="3" key="1">
    <citation type="journal article" date="2015" name="MBio">
        <title>Genome-Resolved Metagenomic Analysis Reveals Roles for Candidate Phyla and Other Microbial Community Members in Biogeochemical Transformations in Oil Reservoirs.</title>
        <authorList>
            <person name="Hu P."/>
            <person name="Tom L."/>
            <person name="Singh A."/>
            <person name="Thomas B.C."/>
            <person name="Baker B.J."/>
            <person name="Piceno Y.M."/>
            <person name="Andersen G.L."/>
            <person name="Banfield J.F."/>
        </authorList>
    </citation>
    <scope>NUCLEOTIDE SEQUENCE [LARGE SCALE GENOMIC DNA]</scope>
</reference>